<name>A0A1N6NN38_9BACI</name>
<dbReference type="EMBL" id="FTLX01000001">
    <property type="protein sequence ID" value="SIP93548.1"/>
    <property type="molecule type" value="Genomic_DNA"/>
</dbReference>
<reference evidence="1 2" key="1">
    <citation type="submission" date="2017-01" db="EMBL/GenBank/DDBJ databases">
        <authorList>
            <person name="Mah S.A."/>
            <person name="Swanson W.J."/>
            <person name="Moy G.W."/>
            <person name="Vacquier V.D."/>
        </authorList>
    </citation>
    <scope>NUCLEOTIDE SEQUENCE [LARGE SCALE GENOMIC DNA]</scope>
    <source>
        <strain evidence="1 2">NIO-1016</strain>
    </source>
</reference>
<gene>
    <name evidence="1" type="ORF">SAMN05443094_101213</name>
</gene>
<protein>
    <submittedName>
        <fullName evidence="1">Uncharacterized protein</fullName>
    </submittedName>
</protein>
<dbReference type="AlphaFoldDB" id="A0A1N6NN38"/>
<dbReference type="Proteomes" id="UP000186385">
    <property type="component" value="Unassembled WGS sequence"/>
</dbReference>
<accession>A0A1N6NN38</accession>
<proteinExistence type="predicted"/>
<sequence>MRTSASSDAVFIFTNTTCEEQAIQPAFLRYKWIQVYDIKQAKRE</sequence>
<organism evidence="1 2">
    <name type="scientific">Domibacillus enclensis</name>
    <dbReference type="NCBI Taxonomy" id="1017273"/>
    <lineage>
        <taxon>Bacteria</taxon>
        <taxon>Bacillati</taxon>
        <taxon>Bacillota</taxon>
        <taxon>Bacilli</taxon>
        <taxon>Bacillales</taxon>
        <taxon>Bacillaceae</taxon>
        <taxon>Domibacillus</taxon>
    </lineage>
</organism>
<evidence type="ECO:0000313" key="2">
    <source>
        <dbReference type="Proteomes" id="UP000186385"/>
    </source>
</evidence>
<evidence type="ECO:0000313" key="1">
    <source>
        <dbReference type="EMBL" id="SIP93548.1"/>
    </source>
</evidence>